<gene>
    <name evidence="3" type="ORF">LYSBPC_30580</name>
</gene>
<dbReference type="SUPFAM" id="SSF53335">
    <property type="entry name" value="S-adenosyl-L-methionine-dependent methyltransferases"/>
    <property type="match status" value="1"/>
</dbReference>
<comment type="caution">
    <text evidence="3">The sequence shown here is derived from an EMBL/GenBank/DDBJ whole genome shotgun (WGS) entry which is preliminary data.</text>
</comment>
<dbReference type="InterPro" id="IPR029063">
    <property type="entry name" value="SAM-dependent_MTases_sf"/>
</dbReference>
<dbReference type="GO" id="GO:0008168">
    <property type="term" value="F:methyltransferase activity"/>
    <property type="evidence" value="ECO:0007669"/>
    <property type="project" value="UniProtKB-KW"/>
</dbReference>
<proteinExistence type="predicted"/>
<keyword evidence="1" id="KW-0808">Transferase</keyword>
<dbReference type="CDD" id="cd02440">
    <property type="entry name" value="AdoMet_MTases"/>
    <property type="match status" value="1"/>
</dbReference>
<keyword evidence="3" id="KW-0489">Methyltransferase</keyword>
<dbReference type="Gene3D" id="3.40.50.150">
    <property type="entry name" value="Vaccinia Virus protein VP39"/>
    <property type="match status" value="1"/>
</dbReference>
<dbReference type="Proteomes" id="UP001065593">
    <property type="component" value="Unassembled WGS sequence"/>
</dbReference>
<dbReference type="GO" id="GO:0032259">
    <property type="term" value="P:methylation"/>
    <property type="evidence" value="ECO:0007669"/>
    <property type="project" value="UniProtKB-KW"/>
</dbReference>
<evidence type="ECO:0000313" key="4">
    <source>
        <dbReference type="Proteomes" id="UP001065593"/>
    </source>
</evidence>
<dbReference type="RefSeq" id="WP_264989849.1">
    <property type="nucleotide sequence ID" value="NZ_BRZA01000005.1"/>
</dbReference>
<sequence length="249" mass="28583">MSNNEFTENLSKYANPKKYDETYKSYTADLEFIEAHLTERTHSIIELACGTGRLAIPLAKQGHLVYGVDIDAGMLKYAQNKADTEGVNIHLSVQDCTQLNLPIKTNFIYMTGNSFQHFLTNESQDALFTSVKRHLNPKGEFIFDTRNPILYELSNVDMSEELIESNGETTKVISKEKYNHLTQILECTSTYISSNNEYKDSIKLRYTYPLELKRLLQQHGFELVNLYGSWKKEKFDANSISMVVHAQLK</sequence>
<evidence type="ECO:0000313" key="3">
    <source>
        <dbReference type="EMBL" id="GLC89931.1"/>
    </source>
</evidence>
<protein>
    <submittedName>
        <fullName evidence="3">Methyltransferase</fullName>
    </submittedName>
</protein>
<keyword evidence="4" id="KW-1185">Reference proteome</keyword>
<name>A0ABQ5NPA3_9BACI</name>
<dbReference type="Gene3D" id="2.20.25.110">
    <property type="entry name" value="S-adenosyl-L-methionine-dependent methyltransferases"/>
    <property type="match status" value="1"/>
</dbReference>
<reference evidence="3" key="1">
    <citation type="submission" date="2022-08" db="EMBL/GenBank/DDBJ databases">
        <title>Draft genome sequence of Lysinibacillus sp. strain KH24.</title>
        <authorList>
            <person name="Kanbe H."/>
            <person name="Itoh H."/>
        </authorList>
    </citation>
    <scope>NUCLEOTIDE SEQUENCE</scope>
    <source>
        <strain evidence="3">KH24</strain>
    </source>
</reference>
<organism evidence="3 4">
    <name type="scientific">Lysinibacillus piscis</name>
    <dbReference type="NCBI Taxonomy" id="2518931"/>
    <lineage>
        <taxon>Bacteria</taxon>
        <taxon>Bacillati</taxon>
        <taxon>Bacillota</taxon>
        <taxon>Bacilli</taxon>
        <taxon>Bacillales</taxon>
        <taxon>Bacillaceae</taxon>
        <taxon>Lysinibacillus</taxon>
    </lineage>
</organism>
<evidence type="ECO:0000259" key="2">
    <source>
        <dbReference type="Pfam" id="PF13649"/>
    </source>
</evidence>
<dbReference type="EMBL" id="BRZA01000005">
    <property type="protein sequence ID" value="GLC89931.1"/>
    <property type="molecule type" value="Genomic_DNA"/>
</dbReference>
<evidence type="ECO:0000256" key="1">
    <source>
        <dbReference type="ARBA" id="ARBA00022679"/>
    </source>
</evidence>
<accession>A0ABQ5NPA3</accession>
<feature type="domain" description="Methyltransferase" evidence="2">
    <location>
        <begin position="44"/>
        <end position="139"/>
    </location>
</feature>
<dbReference type="PANTHER" id="PTHR43861">
    <property type="entry name" value="TRANS-ACONITATE 2-METHYLTRANSFERASE-RELATED"/>
    <property type="match status" value="1"/>
</dbReference>
<dbReference type="Pfam" id="PF13649">
    <property type="entry name" value="Methyltransf_25"/>
    <property type="match status" value="1"/>
</dbReference>
<dbReference type="InterPro" id="IPR041698">
    <property type="entry name" value="Methyltransf_25"/>
</dbReference>